<dbReference type="EMBL" id="JACHDY010000002">
    <property type="protein sequence ID" value="MBB5316705.1"/>
    <property type="molecule type" value="Genomic_DNA"/>
</dbReference>
<dbReference type="CDD" id="cd03352">
    <property type="entry name" value="LbH_LpxD"/>
    <property type="match status" value="1"/>
</dbReference>
<evidence type="ECO:0000256" key="3">
    <source>
        <dbReference type="ARBA" id="ARBA00022679"/>
    </source>
</evidence>
<dbReference type="InterPro" id="IPR007691">
    <property type="entry name" value="LpxD"/>
</dbReference>
<dbReference type="GO" id="GO:0016410">
    <property type="term" value="F:N-acyltransferase activity"/>
    <property type="evidence" value="ECO:0007669"/>
    <property type="project" value="InterPro"/>
</dbReference>
<dbReference type="InterPro" id="IPR020573">
    <property type="entry name" value="UDP_GlcNAc_AcTrfase_non-rep"/>
</dbReference>
<evidence type="ECO:0000256" key="5">
    <source>
        <dbReference type="ARBA" id="ARBA00023098"/>
    </source>
</evidence>
<accession>A0A7W8MRE3</accession>
<dbReference type="Proteomes" id="UP000568106">
    <property type="component" value="Unassembled WGS sequence"/>
</dbReference>
<dbReference type="SUPFAM" id="SSF51161">
    <property type="entry name" value="Trimeric LpxA-like enzymes"/>
    <property type="match status" value="1"/>
</dbReference>
<dbReference type="EC" id="2.3.1.191" evidence="8"/>
<dbReference type="GO" id="GO:0009245">
    <property type="term" value="P:lipid A biosynthetic process"/>
    <property type="evidence" value="ECO:0007669"/>
    <property type="project" value="UniProtKB-KW"/>
</dbReference>
<keyword evidence="3 8" id="KW-0808">Transferase</keyword>
<keyword evidence="9" id="KW-1185">Reference proteome</keyword>
<evidence type="ECO:0000313" key="8">
    <source>
        <dbReference type="EMBL" id="MBB5316705.1"/>
    </source>
</evidence>
<evidence type="ECO:0000256" key="1">
    <source>
        <dbReference type="ARBA" id="ARBA00022516"/>
    </source>
</evidence>
<proteinExistence type="predicted"/>
<keyword evidence="1" id="KW-0444">Lipid biosynthesis</keyword>
<evidence type="ECO:0000256" key="4">
    <source>
        <dbReference type="ARBA" id="ARBA00022737"/>
    </source>
</evidence>
<protein>
    <submittedName>
        <fullName evidence="8">UDP-3-O-[3-hydroxymyristoyl] glucosamine N-acyltransferase</fullName>
        <ecNumber evidence="8">2.3.1.191</ecNumber>
    </submittedName>
</protein>
<dbReference type="AlphaFoldDB" id="A0A7W8MRE3"/>
<reference evidence="8" key="1">
    <citation type="submission" date="2020-08" db="EMBL/GenBank/DDBJ databases">
        <title>Genomic Encyclopedia of Type Strains, Phase IV (KMG-V): Genome sequencing to study the core and pangenomes of soil and plant-associated prokaryotes.</title>
        <authorList>
            <person name="Whitman W."/>
        </authorList>
    </citation>
    <scope>NUCLEOTIDE SEQUENCE [LARGE SCALE GENOMIC DNA]</scope>
    <source>
        <strain evidence="8">M8UP27</strain>
    </source>
</reference>
<keyword evidence="6 8" id="KW-0012">Acyltransferase</keyword>
<dbReference type="InterPro" id="IPR001451">
    <property type="entry name" value="Hexapep"/>
</dbReference>
<gene>
    <name evidence="8" type="ORF">HDF09_001374</name>
</gene>
<comment type="caution">
    <text evidence="8">The sequence shown here is derived from an EMBL/GenBank/DDBJ whole genome shotgun (WGS) entry which is preliminary data.</text>
</comment>
<keyword evidence="5" id="KW-0443">Lipid metabolism</keyword>
<dbReference type="NCBIfam" id="TIGR01853">
    <property type="entry name" value="lipid_A_lpxD"/>
    <property type="match status" value="1"/>
</dbReference>
<sequence>MTTMSKIADWVGVSAPLLEVEVTSVSSIEDAGENSVVFAVEGEALGRALRSKAGVILASRKLESAEMQPYRTPDPRVLWVADARYAFALVARRLSVSGVRAGVHASAVVGQRVAIGVGTAVGPSAVLGDGVVIGSGCEIGARVTIYAGTVLGDRVVVQAGAVLGSTGFGYVRSAETGEYLIFPQQGRLVVEDDVEIGANTTIDRGALGETRIGRGTKIDNLVHIGHNCVIGKNVIIAAQTGISGSSVVEDGAILGGQVGIGEHATVGAGVILGGGAGVLSGKKMRGPGEVFWGRPARPLKEYLRDLARLKRR</sequence>
<dbReference type="PANTHER" id="PTHR43378:SF2">
    <property type="entry name" value="UDP-3-O-ACYLGLUCOSAMINE N-ACYLTRANSFERASE 1, MITOCHONDRIAL-RELATED"/>
    <property type="match status" value="1"/>
</dbReference>
<dbReference type="InterPro" id="IPR011004">
    <property type="entry name" value="Trimer_LpxA-like_sf"/>
</dbReference>
<dbReference type="Gene3D" id="3.40.1390.10">
    <property type="entry name" value="MurE/MurF, N-terminal domain"/>
    <property type="match status" value="1"/>
</dbReference>
<evidence type="ECO:0000256" key="6">
    <source>
        <dbReference type="ARBA" id="ARBA00023315"/>
    </source>
</evidence>
<dbReference type="Pfam" id="PF00132">
    <property type="entry name" value="Hexapep"/>
    <property type="match status" value="2"/>
</dbReference>
<evidence type="ECO:0000313" key="9">
    <source>
        <dbReference type="Proteomes" id="UP000568106"/>
    </source>
</evidence>
<evidence type="ECO:0000256" key="2">
    <source>
        <dbReference type="ARBA" id="ARBA00022556"/>
    </source>
</evidence>
<dbReference type="NCBIfam" id="NF002060">
    <property type="entry name" value="PRK00892.1"/>
    <property type="match status" value="1"/>
</dbReference>
<dbReference type="Pfam" id="PF04613">
    <property type="entry name" value="LpxD"/>
    <property type="match status" value="1"/>
</dbReference>
<name>A0A7W8MRE3_9BACT</name>
<dbReference type="GO" id="GO:0103118">
    <property type="term" value="F:UDP-3-O-[(3R)-3-hydroxyacyl]-glucosamine N-acyltransferase activity"/>
    <property type="evidence" value="ECO:0007669"/>
    <property type="project" value="UniProtKB-EC"/>
</dbReference>
<keyword evidence="4" id="KW-0677">Repeat</keyword>
<dbReference type="Gene3D" id="2.160.10.10">
    <property type="entry name" value="Hexapeptide repeat proteins"/>
    <property type="match status" value="1"/>
</dbReference>
<dbReference type="PANTHER" id="PTHR43378">
    <property type="entry name" value="UDP-3-O-ACYLGLUCOSAMINE N-ACYLTRANSFERASE"/>
    <property type="match status" value="1"/>
</dbReference>
<feature type="domain" description="UDP-3-O-[3-hydroxymyristoyl] glucosamine N-acyltransferase non-repeat region" evidence="7">
    <location>
        <begin position="20"/>
        <end position="92"/>
    </location>
</feature>
<dbReference type="GO" id="GO:0016020">
    <property type="term" value="C:membrane"/>
    <property type="evidence" value="ECO:0007669"/>
    <property type="project" value="GOC"/>
</dbReference>
<evidence type="ECO:0000259" key="7">
    <source>
        <dbReference type="Pfam" id="PF04613"/>
    </source>
</evidence>
<organism evidence="8 9">
    <name type="scientific">Tunturiibacter empetritectus</name>
    <dbReference type="NCBI Taxonomy" id="3069691"/>
    <lineage>
        <taxon>Bacteria</taxon>
        <taxon>Pseudomonadati</taxon>
        <taxon>Acidobacteriota</taxon>
        <taxon>Terriglobia</taxon>
        <taxon>Terriglobales</taxon>
        <taxon>Acidobacteriaceae</taxon>
        <taxon>Tunturiibacter</taxon>
    </lineage>
</organism>
<keyword evidence="2" id="KW-0441">Lipid A biosynthesis</keyword>